<dbReference type="InterPro" id="IPR045278">
    <property type="entry name" value="CRS1/CFM2/CFM3"/>
</dbReference>
<evidence type="ECO:0000256" key="7">
    <source>
        <dbReference type="ARBA" id="ARBA00022946"/>
    </source>
</evidence>
<organism evidence="14 15">
    <name type="scientific">Hevea brasiliensis</name>
    <name type="common">Para rubber tree</name>
    <name type="synonym">Siphonia brasiliensis</name>
    <dbReference type="NCBI Taxonomy" id="3981"/>
    <lineage>
        <taxon>Eukaryota</taxon>
        <taxon>Viridiplantae</taxon>
        <taxon>Streptophyta</taxon>
        <taxon>Embryophyta</taxon>
        <taxon>Tracheophyta</taxon>
        <taxon>Spermatophyta</taxon>
        <taxon>Magnoliopsida</taxon>
        <taxon>eudicotyledons</taxon>
        <taxon>Gunneridae</taxon>
        <taxon>Pentapetalae</taxon>
        <taxon>rosids</taxon>
        <taxon>fabids</taxon>
        <taxon>Malpighiales</taxon>
        <taxon>Euphorbiaceae</taxon>
        <taxon>Crotonoideae</taxon>
        <taxon>Micrandreae</taxon>
        <taxon>Hevea</taxon>
    </lineage>
</organism>
<evidence type="ECO:0000256" key="2">
    <source>
        <dbReference type="ARBA" id="ARBA00022528"/>
    </source>
</evidence>
<dbReference type="PANTHER" id="PTHR31846:SF7">
    <property type="entry name" value="CRS1 _ YHBY (CRM) DOMAIN-CONTAINING PROTEIN"/>
    <property type="match status" value="1"/>
</dbReference>
<evidence type="ECO:0000259" key="13">
    <source>
        <dbReference type="PROSITE" id="PS51295"/>
    </source>
</evidence>
<protein>
    <recommendedName>
        <fullName evidence="13">CRM domain-containing protein</fullName>
    </recommendedName>
</protein>
<dbReference type="GO" id="GO:0009507">
    <property type="term" value="C:chloroplast"/>
    <property type="evidence" value="ECO:0007669"/>
    <property type="project" value="UniProtKB-SubCell"/>
</dbReference>
<evidence type="ECO:0000256" key="11">
    <source>
        <dbReference type="SAM" id="Coils"/>
    </source>
</evidence>
<keyword evidence="3" id="KW-0934">Plastid</keyword>
<dbReference type="Gene3D" id="3.30.110.60">
    <property type="entry name" value="YhbY-like"/>
    <property type="match status" value="2"/>
</dbReference>
<evidence type="ECO:0000256" key="1">
    <source>
        <dbReference type="ARBA" id="ARBA00004229"/>
    </source>
</evidence>
<feature type="region of interest" description="Disordered" evidence="12">
    <location>
        <begin position="843"/>
        <end position="903"/>
    </location>
</feature>
<keyword evidence="2" id="KW-0150">Chloroplast</keyword>
<dbReference type="AlphaFoldDB" id="A0A6A6LRM3"/>
<keyword evidence="5" id="KW-0677">Repeat</keyword>
<name>A0A6A6LRM3_HEVBR</name>
<evidence type="ECO:0000256" key="5">
    <source>
        <dbReference type="ARBA" id="ARBA00022737"/>
    </source>
</evidence>
<dbReference type="Pfam" id="PF01985">
    <property type="entry name" value="CRS1_YhbY"/>
    <property type="match status" value="2"/>
</dbReference>
<dbReference type="SMART" id="SM01103">
    <property type="entry name" value="CRS1_YhbY"/>
    <property type="match status" value="2"/>
</dbReference>
<dbReference type="GO" id="GO:1990904">
    <property type="term" value="C:ribonucleoprotein complex"/>
    <property type="evidence" value="ECO:0007669"/>
    <property type="project" value="UniProtKB-KW"/>
</dbReference>
<keyword evidence="8" id="KW-0508">mRNA splicing</keyword>
<reference evidence="14 15" key="1">
    <citation type="journal article" date="2020" name="Mol. Plant">
        <title>The Chromosome-Based Rubber Tree Genome Provides New Insights into Spurge Genome Evolution and Rubber Biosynthesis.</title>
        <authorList>
            <person name="Liu J."/>
            <person name="Shi C."/>
            <person name="Shi C.C."/>
            <person name="Li W."/>
            <person name="Zhang Q.J."/>
            <person name="Zhang Y."/>
            <person name="Li K."/>
            <person name="Lu H.F."/>
            <person name="Shi C."/>
            <person name="Zhu S.T."/>
            <person name="Xiao Z.Y."/>
            <person name="Nan H."/>
            <person name="Yue Y."/>
            <person name="Zhu X.G."/>
            <person name="Wu Y."/>
            <person name="Hong X.N."/>
            <person name="Fan G.Y."/>
            <person name="Tong Y."/>
            <person name="Zhang D."/>
            <person name="Mao C.L."/>
            <person name="Liu Y.L."/>
            <person name="Hao S.J."/>
            <person name="Liu W.Q."/>
            <person name="Lv M.Q."/>
            <person name="Zhang H.B."/>
            <person name="Liu Y."/>
            <person name="Hu-Tang G.R."/>
            <person name="Wang J.P."/>
            <person name="Wang J.H."/>
            <person name="Sun Y.H."/>
            <person name="Ni S.B."/>
            <person name="Chen W.B."/>
            <person name="Zhang X.C."/>
            <person name="Jiao Y.N."/>
            <person name="Eichler E.E."/>
            <person name="Li G.H."/>
            <person name="Liu X."/>
            <person name="Gao L.Z."/>
        </authorList>
    </citation>
    <scope>NUCLEOTIDE SEQUENCE [LARGE SCALE GENOMIC DNA]</scope>
    <source>
        <strain evidence="15">cv. GT1</strain>
        <tissue evidence="14">Leaf</tissue>
    </source>
</reference>
<feature type="compositionally biased region" description="Basic and acidic residues" evidence="12">
    <location>
        <begin position="862"/>
        <end position="878"/>
    </location>
</feature>
<dbReference type="GO" id="GO:0003729">
    <property type="term" value="F:mRNA binding"/>
    <property type="evidence" value="ECO:0007669"/>
    <property type="project" value="InterPro"/>
</dbReference>
<keyword evidence="15" id="KW-1185">Reference proteome</keyword>
<evidence type="ECO:0000256" key="4">
    <source>
        <dbReference type="ARBA" id="ARBA00022664"/>
    </source>
</evidence>
<keyword evidence="9" id="KW-0687">Ribonucleoprotein</keyword>
<comment type="subcellular location">
    <subcellularLocation>
        <location evidence="1">Plastid</location>
        <location evidence="1">Chloroplast</location>
    </subcellularLocation>
</comment>
<evidence type="ECO:0000256" key="12">
    <source>
        <dbReference type="SAM" id="MobiDB-lite"/>
    </source>
</evidence>
<dbReference type="SUPFAM" id="SSF75471">
    <property type="entry name" value="YhbY-like"/>
    <property type="match status" value="2"/>
</dbReference>
<feature type="region of interest" description="Disordered" evidence="12">
    <location>
        <begin position="765"/>
        <end position="801"/>
    </location>
</feature>
<dbReference type="FunFam" id="3.30.110.60:FF:000002">
    <property type="entry name" value="CRS2-associated factor 1, chloroplastic"/>
    <property type="match status" value="2"/>
</dbReference>
<feature type="coiled-coil region" evidence="11">
    <location>
        <begin position="732"/>
        <end position="759"/>
    </location>
</feature>
<gene>
    <name evidence="14" type="ORF">GH714_001294</name>
</gene>
<dbReference type="PANTHER" id="PTHR31846">
    <property type="entry name" value="CRS1 / YHBY (CRM) DOMAIN-CONTAINING PROTEIN"/>
    <property type="match status" value="1"/>
</dbReference>
<evidence type="ECO:0000313" key="14">
    <source>
        <dbReference type="EMBL" id="KAF2302706.1"/>
    </source>
</evidence>
<dbReference type="PROSITE" id="PS51295">
    <property type="entry name" value="CRM"/>
    <property type="match status" value="3"/>
</dbReference>
<keyword evidence="7" id="KW-0809">Transit peptide</keyword>
<keyword evidence="4" id="KW-0507">mRNA processing</keyword>
<evidence type="ECO:0000256" key="8">
    <source>
        <dbReference type="ARBA" id="ARBA00023187"/>
    </source>
</evidence>
<evidence type="ECO:0000313" key="15">
    <source>
        <dbReference type="Proteomes" id="UP000467840"/>
    </source>
</evidence>
<dbReference type="GO" id="GO:0000373">
    <property type="term" value="P:Group II intron splicing"/>
    <property type="evidence" value="ECO:0007669"/>
    <property type="project" value="UniProtKB-ARBA"/>
</dbReference>
<dbReference type="GO" id="GO:0006397">
    <property type="term" value="P:mRNA processing"/>
    <property type="evidence" value="ECO:0007669"/>
    <property type="project" value="UniProtKB-KW"/>
</dbReference>
<dbReference type="InterPro" id="IPR001890">
    <property type="entry name" value="RNA-binding_CRM"/>
</dbReference>
<dbReference type="InterPro" id="IPR035920">
    <property type="entry name" value="YhbY-like_sf"/>
</dbReference>
<feature type="domain" description="CRM" evidence="13">
    <location>
        <begin position="269"/>
        <end position="365"/>
    </location>
</feature>
<sequence length="903" mass="102906">MVAMDMAHSLLPSDSSLYPLLLRAPNYSSFKTFKFGAYCSSGRSIQVYAAKTKRKPRPSFSEQIRDKWSVRVPSTREKFPWEEQKQQQLQEQDEEEEIEASGAFFSEAEIDASPSVSDDSVSFTLPNRLITAPWIHGSTPQRTHFYSHHKNGENVNGIFYHLEETAVYAVVDKAKSLETEANYNKICKEGDDVLHVDDTESFEEEANYNDKCKEETVILGAVSVELPRDKLSRDDNSSSIELPWERKREVESLDGDWRRKRSNTDLAERILPEHELKRLRNVALRMFERIKVGAAGITQDLVDAVHAKWRLDEVVKLKFEGPLSCNMKRTHEILETRTGGLVIWRSGSSVVLYRGMAYKFQCVQSYSKQNESEKDILSHSEEVTSNAACSVGVKDFTGTRESVMPDYAKYLKHLSQDELMDFSELDQLLDELGPRFKDWCGREPLPVDADLLPAVDPEYKPPFRLLPYGVRHYLTNKEMTVFRRLARTVPPHFALGRNRELQGLAKAIVKLWKRSAIAKIAIKRGVQNTRNERMAEELKILTGGILLSRNKEYIVFYRGNDFLPPAIMETLKERRKLTYLKQDEEEQARQMNLPFIESNAKNTEGMVAGTLAETRAATSHWMNYLGGEGVEEMLRDASLARLTSLVKHLQNKLALAKMKTQKADKALAKVKHFAISLEAESGGVLVSVDRTTKGYAIIIYRGKNYLRPHVMRPANLLTKRQALARSIELQRREALKHHISDLQERIQLMKLELEEMESGKKIDVEKTLSSMSDTKVSESDVEEPNAHNQANQAKEKGKRSVLLKSPKSLMLKRQELPISVDGSQLETKTNLKTKWKCLTRTKQSSVRIEEIPANSNATPVPRAEDNISLPDKRNKSEETNQSNAKKLRVDNSNDELVEVASHK</sequence>
<accession>A0A6A6LRM3</accession>
<comment type="caution">
    <text evidence="14">The sequence shown here is derived from an EMBL/GenBank/DDBJ whole genome shotgun (WGS) entry which is preliminary data.</text>
</comment>
<keyword evidence="6 10" id="KW-0694">RNA-binding</keyword>
<evidence type="ECO:0000256" key="3">
    <source>
        <dbReference type="ARBA" id="ARBA00022640"/>
    </source>
</evidence>
<keyword evidence="11" id="KW-0175">Coiled coil</keyword>
<evidence type="ECO:0000256" key="6">
    <source>
        <dbReference type="ARBA" id="ARBA00022884"/>
    </source>
</evidence>
<feature type="domain" description="CRM" evidence="13">
    <location>
        <begin position="472"/>
        <end position="569"/>
    </location>
</feature>
<proteinExistence type="predicted"/>
<feature type="domain" description="CRM" evidence="13">
    <location>
        <begin position="604"/>
        <end position="712"/>
    </location>
</feature>
<evidence type="ECO:0000256" key="10">
    <source>
        <dbReference type="PROSITE-ProRule" id="PRU00626"/>
    </source>
</evidence>
<dbReference type="EMBL" id="JAAGAX010000009">
    <property type="protein sequence ID" value="KAF2302706.1"/>
    <property type="molecule type" value="Genomic_DNA"/>
</dbReference>
<dbReference type="Proteomes" id="UP000467840">
    <property type="component" value="Chromosome 16"/>
</dbReference>
<evidence type="ECO:0000256" key="9">
    <source>
        <dbReference type="ARBA" id="ARBA00023274"/>
    </source>
</evidence>